<dbReference type="SUPFAM" id="SSF55781">
    <property type="entry name" value="GAF domain-like"/>
    <property type="match status" value="1"/>
</dbReference>
<dbReference type="SMART" id="SM00471">
    <property type="entry name" value="HDc"/>
    <property type="match status" value="1"/>
</dbReference>
<comment type="caution">
    <text evidence="2">The sequence shown here is derived from an EMBL/GenBank/DDBJ whole genome shotgun (WGS) entry which is preliminary data.</text>
</comment>
<dbReference type="Proteomes" id="UP000192611">
    <property type="component" value="Unassembled WGS sequence"/>
</dbReference>
<gene>
    <name evidence="2" type="ORF">B6D57_00835</name>
</gene>
<dbReference type="InterPro" id="IPR003607">
    <property type="entry name" value="HD/PDEase_dom"/>
</dbReference>
<organism evidence="2 3">
    <name type="scientific">Candidatus Coatesbacteria bacterium 4484_99</name>
    <dbReference type="NCBI Taxonomy" id="1970774"/>
    <lineage>
        <taxon>Bacteria</taxon>
        <taxon>Candidatus Coatesiibacteriota</taxon>
    </lineage>
</organism>
<dbReference type="CDD" id="cd00077">
    <property type="entry name" value="HDc"/>
    <property type="match status" value="1"/>
</dbReference>
<evidence type="ECO:0000313" key="2">
    <source>
        <dbReference type="EMBL" id="OQX91117.1"/>
    </source>
</evidence>
<evidence type="ECO:0000313" key="3">
    <source>
        <dbReference type="Proteomes" id="UP000192611"/>
    </source>
</evidence>
<reference evidence="3" key="1">
    <citation type="submission" date="2017-03" db="EMBL/GenBank/DDBJ databases">
        <title>Novel pathways for hydrocarbon cycling and metabolic interdependencies in hydrothermal sediment communities.</title>
        <authorList>
            <person name="Dombrowski N."/>
            <person name="Seitz K."/>
            <person name="Teske A."/>
            <person name="Baker B."/>
        </authorList>
    </citation>
    <scope>NUCLEOTIDE SEQUENCE [LARGE SCALE GENOMIC DNA]</scope>
</reference>
<dbReference type="InterPro" id="IPR029016">
    <property type="entry name" value="GAF-like_dom_sf"/>
</dbReference>
<name>A0A1W9S3C0_9BACT</name>
<dbReference type="Pfam" id="PF01590">
    <property type="entry name" value="GAF"/>
    <property type="match status" value="1"/>
</dbReference>
<proteinExistence type="predicted"/>
<sequence length="366" mass="41935">MKEISADIEKIIRSQKVLIELGRHLTQIQDISQLLREIARRTSDIMEAERSSVFLYDKEKDELWSVVAEGERQIRFPADSGIGGYVLRTGEIVNEDDVYNNPLFNREIDRKTGYRTKSMLCVPLYDHNHDVIGVYQVLNKKGGVFESEDVRLLMAVAGQVSVILQNVILMENRKRMFESLIDALAESIDMRDKLTSGHSRRVMHYSVKIAKKLGLSTNEIRIIKYASYLHDYGKIVLKDSLLLKPGPLSDDEYVQIKKHVDFTRKILERIEFEEDLVDVPRIACLHHERLDGSGYPMGLKGDDIPLGARIIAVGDVFDALTNKRHYRRRWSVKRAFGYLKKEAGKKFDSDVVEALGEVLKEDGVLE</sequence>
<dbReference type="Pfam" id="PF13487">
    <property type="entry name" value="HD_5"/>
    <property type="match status" value="1"/>
</dbReference>
<protein>
    <recommendedName>
        <fullName evidence="1">HD-GYP domain-containing protein</fullName>
    </recommendedName>
</protein>
<dbReference type="Gene3D" id="1.10.3210.10">
    <property type="entry name" value="Hypothetical protein af1432"/>
    <property type="match status" value="1"/>
</dbReference>
<dbReference type="PANTHER" id="PTHR43155">
    <property type="entry name" value="CYCLIC DI-GMP PHOSPHODIESTERASE PA4108-RELATED"/>
    <property type="match status" value="1"/>
</dbReference>
<dbReference type="PANTHER" id="PTHR43155:SF2">
    <property type="entry name" value="CYCLIC DI-GMP PHOSPHODIESTERASE PA4108"/>
    <property type="match status" value="1"/>
</dbReference>
<dbReference type="EMBL" id="NATQ01000011">
    <property type="protein sequence ID" value="OQX91117.1"/>
    <property type="molecule type" value="Genomic_DNA"/>
</dbReference>
<feature type="domain" description="HD-GYP" evidence="1">
    <location>
        <begin position="173"/>
        <end position="366"/>
    </location>
</feature>
<dbReference type="PROSITE" id="PS51832">
    <property type="entry name" value="HD_GYP"/>
    <property type="match status" value="1"/>
</dbReference>
<dbReference type="AlphaFoldDB" id="A0A1W9S3C0"/>
<dbReference type="SUPFAM" id="SSF109604">
    <property type="entry name" value="HD-domain/PDEase-like"/>
    <property type="match status" value="1"/>
</dbReference>
<evidence type="ECO:0000259" key="1">
    <source>
        <dbReference type="PROSITE" id="PS51832"/>
    </source>
</evidence>
<dbReference type="InterPro" id="IPR037522">
    <property type="entry name" value="HD_GYP_dom"/>
</dbReference>
<dbReference type="Gene3D" id="3.30.450.40">
    <property type="match status" value="1"/>
</dbReference>
<dbReference type="SMART" id="SM00065">
    <property type="entry name" value="GAF"/>
    <property type="match status" value="1"/>
</dbReference>
<dbReference type="InterPro" id="IPR003018">
    <property type="entry name" value="GAF"/>
</dbReference>
<accession>A0A1W9S3C0</accession>